<keyword evidence="6 12" id="KW-0418">Kinase</keyword>
<dbReference type="CDD" id="cd16917">
    <property type="entry name" value="HATPase_UhpB-NarQ-NarX-like"/>
    <property type="match status" value="1"/>
</dbReference>
<feature type="transmembrane region" description="Helical" evidence="10">
    <location>
        <begin position="166"/>
        <end position="186"/>
    </location>
</feature>
<evidence type="ECO:0000256" key="1">
    <source>
        <dbReference type="ARBA" id="ARBA00000085"/>
    </source>
</evidence>
<evidence type="ECO:0000259" key="11">
    <source>
        <dbReference type="Pfam" id="PF07730"/>
    </source>
</evidence>
<dbReference type="Gene3D" id="1.20.5.1930">
    <property type="match status" value="1"/>
</dbReference>
<evidence type="ECO:0000256" key="4">
    <source>
        <dbReference type="ARBA" id="ARBA00022679"/>
    </source>
</evidence>
<sequence>MKSPLRRGTTSRRERNRDGGKRTGSRIGAVRTWAGRLGIVRWIDVLFALTALVLYIVSWSTMHLTHSVPYPVQPFVALAVAGPVVFTRTAPAFGWAASALAALVYVTVFPTTDAVMYAYPWQVVHIIALLVLVAGVAAREALPVVGVVWLATGALFWLYVPGADGPGWAVGLSVLVAFSLLVRWLARSRKQLAVQEEIGELERARRAILEERTRIARDLHDVVAHHMSMVVVQAQSARYRLDGVTDEIAAEFDSIGSSGRAALDEIRGMLGVLRSDGQHPEDAPQPSALDVPALVEGSKRAGIDVHADISGDPAVMADAPGMVVYRIVQESLANGARHAPGARIDVTMDFGHDGVHLRVVNGPGLVPAQPGTSGGTGIEGMQERARAVGGSVIARPTGDGGFAVTASIPSGGVVGVAAPSRDAAS</sequence>
<evidence type="ECO:0000313" key="13">
    <source>
        <dbReference type="Proteomes" id="UP000471120"/>
    </source>
</evidence>
<proteinExistence type="predicted"/>
<dbReference type="EC" id="2.7.13.3" evidence="2"/>
<feature type="compositionally biased region" description="Basic and acidic residues" evidence="9">
    <location>
        <begin position="11"/>
        <end position="21"/>
    </location>
</feature>
<gene>
    <name evidence="12" type="ORF">DW322_11775</name>
</gene>
<accession>A0A6P2CHT6</accession>
<dbReference type="PANTHER" id="PTHR24421:SF10">
    <property type="entry name" value="NITRATE_NITRITE SENSOR PROTEIN NARQ"/>
    <property type="match status" value="1"/>
</dbReference>
<keyword evidence="10" id="KW-1133">Transmembrane helix</keyword>
<feature type="transmembrane region" description="Helical" evidence="10">
    <location>
        <begin position="141"/>
        <end position="160"/>
    </location>
</feature>
<evidence type="ECO:0000256" key="8">
    <source>
        <dbReference type="ARBA" id="ARBA00023012"/>
    </source>
</evidence>
<feature type="region of interest" description="Disordered" evidence="9">
    <location>
        <begin position="1"/>
        <end position="23"/>
    </location>
</feature>
<dbReference type="GO" id="GO:0016020">
    <property type="term" value="C:membrane"/>
    <property type="evidence" value="ECO:0007669"/>
    <property type="project" value="InterPro"/>
</dbReference>
<keyword evidence="8" id="KW-0902">Two-component regulatory system</keyword>
<evidence type="ECO:0000256" key="5">
    <source>
        <dbReference type="ARBA" id="ARBA00022741"/>
    </source>
</evidence>
<keyword evidence="4" id="KW-0808">Transferase</keyword>
<evidence type="ECO:0000256" key="10">
    <source>
        <dbReference type="SAM" id="Phobius"/>
    </source>
</evidence>
<keyword evidence="10" id="KW-0812">Transmembrane</keyword>
<dbReference type="GO" id="GO:0000155">
    <property type="term" value="F:phosphorelay sensor kinase activity"/>
    <property type="evidence" value="ECO:0007669"/>
    <property type="project" value="InterPro"/>
</dbReference>
<dbReference type="InterPro" id="IPR011712">
    <property type="entry name" value="Sig_transdc_His_kin_sub3_dim/P"/>
</dbReference>
<dbReference type="GO" id="GO:0046983">
    <property type="term" value="F:protein dimerization activity"/>
    <property type="evidence" value="ECO:0007669"/>
    <property type="project" value="InterPro"/>
</dbReference>
<dbReference type="RefSeq" id="WP_010838479.1">
    <property type="nucleotide sequence ID" value="NZ_QRCM01000001.1"/>
</dbReference>
<feature type="domain" description="Signal transduction histidine kinase subgroup 3 dimerisation and phosphoacceptor" evidence="11">
    <location>
        <begin position="211"/>
        <end position="276"/>
    </location>
</feature>
<keyword evidence="7" id="KW-0067">ATP-binding</keyword>
<protein>
    <recommendedName>
        <fullName evidence="2">histidine kinase</fullName>
        <ecNumber evidence="2">2.7.13.3</ecNumber>
    </recommendedName>
</protein>
<feature type="transmembrane region" description="Helical" evidence="10">
    <location>
        <begin position="39"/>
        <end position="62"/>
    </location>
</feature>
<feature type="transmembrane region" description="Helical" evidence="10">
    <location>
        <begin position="68"/>
        <end position="86"/>
    </location>
</feature>
<dbReference type="PANTHER" id="PTHR24421">
    <property type="entry name" value="NITRATE/NITRITE SENSOR PROTEIN NARX-RELATED"/>
    <property type="match status" value="1"/>
</dbReference>
<feature type="transmembrane region" description="Helical" evidence="10">
    <location>
        <begin position="93"/>
        <end position="111"/>
    </location>
</feature>
<dbReference type="InterPro" id="IPR050482">
    <property type="entry name" value="Sensor_HK_TwoCompSys"/>
</dbReference>
<evidence type="ECO:0000256" key="9">
    <source>
        <dbReference type="SAM" id="MobiDB-lite"/>
    </source>
</evidence>
<reference evidence="12 13" key="1">
    <citation type="submission" date="2018-07" db="EMBL/GenBank/DDBJ databases">
        <title>Genome sequence of Rhodococcus rhodnii ATCC 35071 from Rhodnius prolixus.</title>
        <authorList>
            <person name="Patel V."/>
            <person name="Vogel K.J."/>
        </authorList>
    </citation>
    <scope>NUCLEOTIDE SEQUENCE [LARGE SCALE GENOMIC DNA]</scope>
    <source>
        <strain evidence="12 13">ATCC 35071</strain>
    </source>
</reference>
<dbReference type="Proteomes" id="UP000471120">
    <property type="component" value="Unassembled WGS sequence"/>
</dbReference>
<dbReference type="AlphaFoldDB" id="A0A6P2CHT6"/>
<dbReference type="Gene3D" id="3.30.565.10">
    <property type="entry name" value="Histidine kinase-like ATPase, C-terminal domain"/>
    <property type="match status" value="1"/>
</dbReference>
<keyword evidence="10" id="KW-0472">Membrane</keyword>
<name>A0A6P2CHT6_9NOCA</name>
<evidence type="ECO:0000256" key="2">
    <source>
        <dbReference type="ARBA" id="ARBA00012438"/>
    </source>
</evidence>
<dbReference type="Pfam" id="PF07730">
    <property type="entry name" value="HisKA_3"/>
    <property type="match status" value="1"/>
</dbReference>
<dbReference type="GO" id="GO:0005524">
    <property type="term" value="F:ATP binding"/>
    <property type="evidence" value="ECO:0007669"/>
    <property type="project" value="UniProtKB-KW"/>
</dbReference>
<comment type="caution">
    <text evidence="12">The sequence shown here is derived from an EMBL/GenBank/DDBJ whole genome shotgun (WGS) entry which is preliminary data.</text>
</comment>
<evidence type="ECO:0000256" key="6">
    <source>
        <dbReference type="ARBA" id="ARBA00022777"/>
    </source>
</evidence>
<dbReference type="SUPFAM" id="SSF55874">
    <property type="entry name" value="ATPase domain of HSP90 chaperone/DNA topoisomerase II/histidine kinase"/>
    <property type="match status" value="1"/>
</dbReference>
<dbReference type="InterPro" id="IPR036890">
    <property type="entry name" value="HATPase_C_sf"/>
</dbReference>
<comment type="catalytic activity">
    <reaction evidence="1">
        <text>ATP + protein L-histidine = ADP + protein N-phospho-L-histidine.</text>
        <dbReference type="EC" id="2.7.13.3"/>
    </reaction>
</comment>
<evidence type="ECO:0000256" key="3">
    <source>
        <dbReference type="ARBA" id="ARBA00022553"/>
    </source>
</evidence>
<dbReference type="EMBL" id="QRCM01000001">
    <property type="protein sequence ID" value="TXG90776.1"/>
    <property type="molecule type" value="Genomic_DNA"/>
</dbReference>
<feature type="transmembrane region" description="Helical" evidence="10">
    <location>
        <begin position="117"/>
        <end position="134"/>
    </location>
</feature>
<keyword evidence="5" id="KW-0547">Nucleotide-binding</keyword>
<evidence type="ECO:0000313" key="12">
    <source>
        <dbReference type="EMBL" id="TXG90776.1"/>
    </source>
</evidence>
<keyword evidence="3" id="KW-0597">Phosphoprotein</keyword>
<evidence type="ECO:0000256" key="7">
    <source>
        <dbReference type="ARBA" id="ARBA00022840"/>
    </source>
</evidence>
<organism evidence="12 13">
    <name type="scientific">Rhodococcus rhodnii</name>
    <dbReference type="NCBI Taxonomy" id="38312"/>
    <lineage>
        <taxon>Bacteria</taxon>
        <taxon>Bacillati</taxon>
        <taxon>Actinomycetota</taxon>
        <taxon>Actinomycetes</taxon>
        <taxon>Mycobacteriales</taxon>
        <taxon>Nocardiaceae</taxon>
        <taxon>Rhodococcus</taxon>
    </lineage>
</organism>